<feature type="region of interest" description="Disordered" evidence="6">
    <location>
        <begin position="104"/>
        <end position="191"/>
    </location>
</feature>
<evidence type="ECO:0000313" key="8">
    <source>
        <dbReference type="Ensembl" id="ENSAMEP00000030439.1"/>
    </source>
</evidence>
<evidence type="ECO:0000256" key="4">
    <source>
        <dbReference type="ARBA" id="ARBA00022989"/>
    </source>
</evidence>
<feature type="region of interest" description="Disordered" evidence="6">
    <location>
        <begin position="42"/>
        <end position="68"/>
    </location>
</feature>
<dbReference type="Pfam" id="PF10177">
    <property type="entry name" value="DUF2371"/>
    <property type="match status" value="1"/>
</dbReference>
<protein>
    <submittedName>
        <fullName evidence="8">Transmembrane protein 200B</fullName>
    </submittedName>
</protein>
<feature type="region of interest" description="Disordered" evidence="6">
    <location>
        <begin position="293"/>
        <end position="326"/>
    </location>
</feature>
<evidence type="ECO:0000256" key="2">
    <source>
        <dbReference type="ARBA" id="ARBA00005308"/>
    </source>
</evidence>
<feature type="transmembrane region" description="Helical" evidence="7">
    <location>
        <begin position="233"/>
        <end position="254"/>
    </location>
</feature>
<evidence type="ECO:0000256" key="3">
    <source>
        <dbReference type="ARBA" id="ARBA00022692"/>
    </source>
</evidence>
<dbReference type="GO" id="GO:0016020">
    <property type="term" value="C:membrane"/>
    <property type="evidence" value="ECO:0007669"/>
    <property type="project" value="UniProtKB-SubCell"/>
</dbReference>
<sequence length="424" mass="44612">GAQQRRGRACRLRKPCLSARCGAGQGSPALGLSLPTWEEGALPGLCERSKPGTRAPRSSESPGEHTALTCDPQTRAAACFQRRGLAGCWRASPLGSWRAGLGRCRAGPEKGAGPGAKTPWRRRQCRDPLSVDSDQDPPGRGGARAPRRRRHDGRESRRLRGGAEEPRGPRLSPGPPPGPPPAPALPARASAGAGTAAAALAVGANASAPPLSELRREGRGAGRGHGPHERLRLLGPVVMGVGLFVFICANTLLYENRDLETRRLRQGVLRAQALRPPDGPGWDCALLPSPGPRTPRAIGCTEPESWDLSPRRGTSPVPSVRSLRSEPANPRLGLPALLNSYPLKGPGLPPPWGPRTQTGHVIITVQPSGSCIEHSKSLDLGLGELLLGAPAARDCAHRSWPRLDRLSLGGYAKLEGGGDLGARV</sequence>
<organism evidence="8 9">
    <name type="scientific">Ailuropoda melanoleuca</name>
    <name type="common">Giant panda</name>
    <dbReference type="NCBI Taxonomy" id="9646"/>
    <lineage>
        <taxon>Eukaryota</taxon>
        <taxon>Metazoa</taxon>
        <taxon>Chordata</taxon>
        <taxon>Craniata</taxon>
        <taxon>Vertebrata</taxon>
        <taxon>Euteleostomi</taxon>
        <taxon>Mammalia</taxon>
        <taxon>Eutheria</taxon>
        <taxon>Laurasiatheria</taxon>
        <taxon>Carnivora</taxon>
        <taxon>Caniformia</taxon>
        <taxon>Ursidae</taxon>
        <taxon>Ailuropoda</taxon>
    </lineage>
</organism>
<reference evidence="8" key="2">
    <citation type="submission" date="2025-08" db="UniProtKB">
        <authorList>
            <consortium name="Ensembl"/>
        </authorList>
    </citation>
    <scope>IDENTIFICATION</scope>
</reference>
<dbReference type="InParanoid" id="A0A7N5JUB3"/>
<evidence type="ECO:0000313" key="9">
    <source>
        <dbReference type="Proteomes" id="UP000008912"/>
    </source>
</evidence>
<comment type="similarity">
    <text evidence="2">Belongs to the TMEM200 family.</text>
</comment>
<keyword evidence="3 7" id="KW-0812">Transmembrane</keyword>
<proteinExistence type="inferred from homology"/>
<feature type="compositionally biased region" description="Pro residues" evidence="6">
    <location>
        <begin position="172"/>
        <end position="184"/>
    </location>
</feature>
<keyword evidence="9" id="KW-1185">Reference proteome</keyword>
<accession>A0A7N5JUB3</accession>
<feature type="compositionally biased region" description="Basic and acidic residues" evidence="6">
    <location>
        <begin position="152"/>
        <end position="168"/>
    </location>
</feature>
<dbReference type="GeneTree" id="ENSGT00530000063698"/>
<dbReference type="Ensembl" id="ENSAMET00000046680.1">
    <property type="protein sequence ID" value="ENSAMEP00000030439.1"/>
    <property type="gene ID" value="ENSAMEG00000030570.1"/>
</dbReference>
<dbReference type="PANTHER" id="PTHR31815">
    <property type="entry name" value="AGAP005329-PA"/>
    <property type="match status" value="1"/>
</dbReference>
<dbReference type="PANTHER" id="PTHR31815:SF3">
    <property type="entry name" value="TRANSMEMBRANE PROTEIN 200B"/>
    <property type="match status" value="1"/>
</dbReference>
<comment type="subcellular location">
    <subcellularLocation>
        <location evidence="1">Membrane</location>
        <topology evidence="1">Multi-pass membrane protein</topology>
    </subcellularLocation>
</comment>
<gene>
    <name evidence="8" type="primary">TMEM200B</name>
</gene>
<evidence type="ECO:0000256" key="6">
    <source>
        <dbReference type="SAM" id="MobiDB-lite"/>
    </source>
</evidence>
<name>A0A7N5JUB3_AILME</name>
<keyword evidence="5 7" id="KW-0472">Membrane</keyword>
<dbReference type="Proteomes" id="UP000008912">
    <property type="component" value="Unassembled WGS sequence"/>
</dbReference>
<reference evidence="8 9" key="1">
    <citation type="journal article" date="2010" name="Nature">
        <title>The sequence and de novo assembly of the giant panda genome.</title>
        <authorList>
            <person name="Li R."/>
            <person name="Fan W."/>
            <person name="Tian G."/>
            <person name="Zhu H."/>
            <person name="He L."/>
            <person name="Cai J."/>
            <person name="Huang Q."/>
            <person name="Cai Q."/>
            <person name="Li B."/>
            <person name="Bai Y."/>
            <person name="Zhang Z."/>
            <person name="Zhang Y."/>
            <person name="Wang W."/>
            <person name="Li J."/>
            <person name="Wei F."/>
            <person name="Li H."/>
            <person name="Jian M."/>
            <person name="Li J."/>
            <person name="Zhang Z."/>
            <person name="Nielsen R."/>
            <person name="Li D."/>
            <person name="Gu W."/>
            <person name="Yang Z."/>
            <person name="Xuan Z."/>
            <person name="Ryder O.A."/>
            <person name="Leung F.C."/>
            <person name="Zhou Y."/>
            <person name="Cao J."/>
            <person name="Sun X."/>
            <person name="Fu Y."/>
            <person name="Fang X."/>
            <person name="Guo X."/>
            <person name="Wang B."/>
            <person name="Hou R."/>
            <person name="Shen F."/>
            <person name="Mu B."/>
            <person name="Ni P."/>
            <person name="Lin R."/>
            <person name="Qian W."/>
            <person name="Wang G."/>
            <person name="Yu C."/>
            <person name="Nie W."/>
            <person name="Wang J."/>
            <person name="Wu Z."/>
            <person name="Liang H."/>
            <person name="Min J."/>
            <person name="Wu Q."/>
            <person name="Cheng S."/>
            <person name="Ruan J."/>
            <person name="Wang M."/>
            <person name="Shi Z."/>
            <person name="Wen M."/>
            <person name="Liu B."/>
            <person name="Ren X."/>
            <person name="Zheng H."/>
            <person name="Dong D."/>
            <person name="Cook K."/>
            <person name="Shan G."/>
            <person name="Zhang H."/>
            <person name="Kosiol C."/>
            <person name="Xie X."/>
            <person name="Lu Z."/>
            <person name="Zheng H."/>
            <person name="Li Y."/>
            <person name="Steiner C.C."/>
            <person name="Lam T.T."/>
            <person name="Lin S."/>
            <person name="Zhang Q."/>
            <person name="Li G."/>
            <person name="Tian J."/>
            <person name="Gong T."/>
            <person name="Liu H."/>
            <person name="Zhang D."/>
            <person name="Fang L."/>
            <person name="Ye C."/>
            <person name="Zhang J."/>
            <person name="Hu W."/>
            <person name="Xu A."/>
            <person name="Ren Y."/>
            <person name="Zhang G."/>
            <person name="Bruford M.W."/>
            <person name="Li Q."/>
            <person name="Ma L."/>
            <person name="Guo Y."/>
            <person name="An N."/>
            <person name="Hu Y."/>
            <person name="Zheng Y."/>
            <person name="Shi Y."/>
            <person name="Li Z."/>
            <person name="Liu Q."/>
            <person name="Chen Y."/>
            <person name="Zhao J."/>
            <person name="Qu N."/>
            <person name="Zhao S."/>
            <person name="Tian F."/>
            <person name="Wang X."/>
            <person name="Wang H."/>
            <person name="Xu L."/>
            <person name="Liu X."/>
            <person name="Vinar T."/>
            <person name="Wang Y."/>
            <person name="Lam T.W."/>
            <person name="Yiu S.M."/>
            <person name="Liu S."/>
            <person name="Zhang H."/>
            <person name="Li D."/>
            <person name="Huang Y."/>
            <person name="Wang X."/>
            <person name="Yang G."/>
            <person name="Jiang Z."/>
            <person name="Wang J."/>
            <person name="Qin N."/>
            <person name="Li L."/>
            <person name="Li J."/>
            <person name="Bolund L."/>
            <person name="Kristiansen K."/>
            <person name="Wong G.K."/>
            <person name="Olson M."/>
            <person name="Zhang X."/>
            <person name="Li S."/>
            <person name="Yang H."/>
            <person name="Wang J."/>
            <person name="Wang J."/>
        </authorList>
    </citation>
    <scope>NUCLEOTIDE SEQUENCE [LARGE SCALE GENOMIC DNA]</scope>
</reference>
<evidence type="ECO:0000256" key="5">
    <source>
        <dbReference type="ARBA" id="ARBA00023136"/>
    </source>
</evidence>
<evidence type="ECO:0000256" key="7">
    <source>
        <dbReference type="SAM" id="Phobius"/>
    </source>
</evidence>
<evidence type="ECO:0000256" key="1">
    <source>
        <dbReference type="ARBA" id="ARBA00004141"/>
    </source>
</evidence>
<dbReference type="AlphaFoldDB" id="A0A7N5JUB3"/>
<reference evidence="8" key="3">
    <citation type="submission" date="2025-09" db="UniProtKB">
        <authorList>
            <consortium name="Ensembl"/>
        </authorList>
    </citation>
    <scope>IDENTIFICATION</scope>
</reference>
<keyword evidence="4 7" id="KW-1133">Transmembrane helix</keyword>
<dbReference type="InterPro" id="IPR018787">
    <property type="entry name" value="DUF2371_TMEM200"/>
</dbReference>